<comment type="caution">
    <text evidence="1">The sequence shown here is derived from an EMBL/GenBank/DDBJ whole genome shotgun (WGS) entry which is preliminary data.</text>
</comment>
<evidence type="ECO:0000313" key="2">
    <source>
        <dbReference type="Proteomes" id="UP001165044"/>
    </source>
</evidence>
<accession>A0ABQ5PUD5</accession>
<reference evidence="1" key="1">
    <citation type="journal article" date="2023" name="Antonie Van Leeuwenhoek">
        <title>Mesoterricola silvestris gen. nov., sp. nov., Mesoterricola sediminis sp. nov., Geothrix oryzae sp. nov., Geothrix edaphica sp. nov., Geothrix rubra sp. nov., and Geothrix limicola sp. nov., six novel members of Acidobacteriota isolated from soils.</title>
        <authorList>
            <person name="Itoh H."/>
            <person name="Sugisawa Y."/>
            <person name="Mise K."/>
            <person name="Xu Z."/>
            <person name="Kuniyasu M."/>
            <person name="Ushijima N."/>
            <person name="Kawano K."/>
            <person name="Kobayashi E."/>
            <person name="Shiratori Y."/>
            <person name="Masuda Y."/>
            <person name="Senoo K."/>
        </authorList>
    </citation>
    <scope>NUCLEOTIDE SEQUENCE</scope>
    <source>
        <strain evidence="1">Red802</strain>
    </source>
</reference>
<dbReference type="RefSeq" id="WP_285606062.1">
    <property type="nucleotide sequence ID" value="NZ_BSDC01000001.1"/>
</dbReference>
<evidence type="ECO:0000313" key="1">
    <source>
        <dbReference type="EMBL" id="GLH65973.1"/>
    </source>
</evidence>
<gene>
    <name evidence="1" type="ORF">GETHED_03370</name>
</gene>
<organism evidence="1 2">
    <name type="scientific">Geothrix edaphica</name>
    <dbReference type="NCBI Taxonomy" id="2927976"/>
    <lineage>
        <taxon>Bacteria</taxon>
        <taxon>Pseudomonadati</taxon>
        <taxon>Acidobacteriota</taxon>
        <taxon>Holophagae</taxon>
        <taxon>Holophagales</taxon>
        <taxon>Holophagaceae</taxon>
        <taxon>Geothrix</taxon>
    </lineage>
</organism>
<dbReference type="EMBL" id="BSDC01000001">
    <property type="protein sequence ID" value="GLH65973.1"/>
    <property type="molecule type" value="Genomic_DNA"/>
</dbReference>
<name>A0ABQ5PUD5_9BACT</name>
<dbReference type="Proteomes" id="UP001165044">
    <property type="component" value="Unassembled WGS sequence"/>
</dbReference>
<proteinExistence type="predicted"/>
<keyword evidence="2" id="KW-1185">Reference proteome</keyword>
<protein>
    <submittedName>
        <fullName evidence="1">Uncharacterized protein</fullName>
    </submittedName>
</protein>
<sequence>MFLEIFEEPEWAERYGALEELTVEVTPMALHTDAGPVGLLMWHLLHQGRSLVHYEHFLDPTGADIRQRIAAMADQTRFKVILRDNQTGEVTGFWELDNTFSPALLAFVEGCVRAFEGSERGSLDERIALVTSRYTSKDLLGLIKQH</sequence>